<dbReference type="GO" id="GO:0008851">
    <property type="term" value="F:ethanolamine ammonia-lyase activity"/>
    <property type="evidence" value="ECO:0007669"/>
    <property type="project" value="UniProtKB-UniRule"/>
</dbReference>
<comment type="similarity">
    <text evidence="5">Belongs to the EutC family.</text>
</comment>
<comment type="catalytic activity">
    <reaction evidence="5">
        <text>ethanolamine = acetaldehyde + NH4(+)</text>
        <dbReference type="Rhea" id="RHEA:15313"/>
        <dbReference type="ChEBI" id="CHEBI:15343"/>
        <dbReference type="ChEBI" id="CHEBI:28938"/>
        <dbReference type="ChEBI" id="CHEBI:57603"/>
        <dbReference type="EC" id="4.3.1.7"/>
    </reaction>
</comment>
<keyword evidence="4 5" id="KW-1283">Bacterial microcompartment</keyword>
<comment type="cofactor">
    <cofactor evidence="5">
        <name>adenosylcob(III)alamin</name>
        <dbReference type="ChEBI" id="CHEBI:18408"/>
    </cofactor>
    <text evidence="5">Binds between the large and small subunits.</text>
</comment>
<dbReference type="GO" id="GO:0031471">
    <property type="term" value="C:ethanolamine degradation polyhedral organelle"/>
    <property type="evidence" value="ECO:0007669"/>
    <property type="project" value="UniProtKB-UniRule"/>
</dbReference>
<dbReference type="PIRSF" id="PIRSF018982">
    <property type="entry name" value="EutC"/>
    <property type="match status" value="1"/>
</dbReference>
<dbReference type="GO" id="GO:0031419">
    <property type="term" value="F:cobalamin binding"/>
    <property type="evidence" value="ECO:0007669"/>
    <property type="project" value="UniProtKB-UniRule"/>
</dbReference>
<gene>
    <name evidence="5" type="primary">eutC</name>
    <name evidence="6" type="ORF">D4739_10295</name>
</gene>
<feature type="binding site" evidence="5">
    <location>
        <position position="192"/>
    </location>
    <ligand>
        <name>adenosylcob(III)alamin</name>
        <dbReference type="ChEBI" id="CHEBI:18408"/>
    </ligand>
</feature>
<dbReference type="UniPathway" id="UPA00560"/>
<evidence type="ECO:0000256" key="3">
    <source>
        <dbReference type="ARBA" id="ARBA00023285"/>
    </source>
</evidence>
<dbReference type="PANTHER" id="PTHR39330">
    <property type="entry name" value="ETHANOLAMINE AMMONIA-LYASE LIGHT CHAIN"/>
    <property type="match status" value="1"/>
</dbReference>
<name>A0A3A5HEU6_9ACTN</name>
<protein>
    <recommendedName>
        <fullName evidence="5">Ethanolamine ammonia-lyase small subunit</fullName>
        <shortName evidence="5">EAL small subunit</shortName>
        <ecNumber evidence="5">4.3.1.7</ecNumber>
    </recommendedName>
</protein>
<comment type="subunit">
    <text evidence="5">The basic unit is a heterodimer which dimerizes to form tetramers. The heterotetramers trimerize; 6 large subunits form a core ring with 6 small subunits projecting outwards.</text>
</comment>
<dbReference type="EC" id="4.3.1.7" evidence="5"/>
<dbReference type="PANTHER" id="PTHR39330:SF1">
    <property type="entry name" value="ETHANOLAMINE AMMONIA-LYASE SMALL SUBUNIT"/>
    <property type="match status" value="1"/>
</dbReference>
<dbReference type="Proteomes" id="UP000276542">
    <property type="component" value="Unassembled WGS sequence"/>
</dbReference>
<dbReference type="InterPro" id="IPR042255">
    <property type="entry name" value="EutC_N"/>
</dbReference>
<dbReference type="EMBL" id="QYRP01000002">
    <property type="protein sequence ID" value="RJS46564.1"/>
    <property type="molecule type" value="Genomic_DNA"/>
</dbReference>
<dbReference type="Gene3D" id="3.40.50.11240">
    <property type="entry name" value="Ethanolamine ammonia-lyase light chain (EutC)"/>
    <property type="match status" value="1"/>
</dbReference>
<dbReference type="Gene3D" id="1.10.30.40">
    <property type="entry name" value="Ethanolamine ammonia-lyase light chain (EutC), N-terminal domain"/>
    <property type="match status" value="1"/>
</dbReference>
<evidence type="ECO:0000313" key="6">
    <source>
        <dbReference type="EMBL" id="RJS46564.1"/>
    </source>
</evidence>
<comment type="subcellular location">
    <subcellularLocation>
        <location evidence="5">Bacterial microcompartment</location>
    </subcellularLocation>
</comment>
<comment type="function">
    <text evidence="5">Catalyzes the deamination of various vicinal amino-alcohols to oxo compounds. Allows this organism to utilize ethanolamine as the sole source of nitrogen and carbon in the presence of external vitamin B12.</text>
</comment>
<comment type="pathway">
    <text evidence="5">Amine and polyamine degradation; ethanolamine degradation.</text>
</comment>
<evidence type="ECO:0000256" key="5">
    <source>
        <dbReference type="HAMAP-Rule" id="MF_00601"/>
    </source>
</evidence>
<reference evidence="7" key="1">
    <citation type="submission" date="2018-09" db="EMBL/GenBank/DDBJ databases">
        <authorList>
            <person name="Zhu H."/>
        </authorList>
    </citation>
    <scope>NUCLEOTIDE SEQUENCE [LARGE SCALE GENOMIC DNA]</scope>
    <source>
        <strain evidence="7">K1W22B-1</strain>
    </source>
</reference>
<keyword evidence="3 5" id="KW-0170">Cobalt</keyword>
<dbReference type="HAMAP" id="MF_00601">
    <property type="entry name" value="EutC"/>
    <property type="match status" value="1"/>
</dbReference>
<proteinExistence type="inferred from homology"/>
<feature type="binding site" evidence="5">
    <location>
        <position position="171"/>
    </location>
    <ligand>
        <name>adenosylcob(III)alamin</name>
        <dbReference type="ChEBI" id="CHEBI:18408"/>
    </ligand>
</feature>
<dbReference type="InterPro" id="IPR009246">
    <property type="entry name" value="EutC"/>
</dbReference>
<evidence type="ECO:0000313" key="7">
    <source>
        <dbReference type="Proteomes" id="UP000276542"/>
    </source>
</evidence>
<dbReference type="RefSeq" id="WP_120060535.1">
    <property type="nucleotide sequence ID" value="NZ_QYRP01000002.1"/>
</dbReference>
<evidence type="ECO:0000256" key="2">
    <source>
        <dbReference type="ARBA" id="ARBA00023239"/>
    </source>
</evidence>
<dbReference type="AlphaFoldDB" id="A0A3A5HEU6"/>
<organism evidence="6 7">
    <name type="scientific">Nocardioides cavernaquae</name>
    <dbReference type="NCBI Taxonomy" id="2321396"/>
    <lineage>
        <taxon>Bacteria</taxon>
        <taxon>Bacillati</taxon>
        <taxon>Actinomycetota</taxon>
        <taxon>Actinomycetes</taxon>
        <taxon>Propionibacteriales</taxon>
        <taxon>Nocardioidaceae</taxon>
        <taxon>Nocardioides</taxon>
    </lineage>
</organism>
<keyword evidence="1 5" id="KW-0846">Cobalamin</keyword>
<sequence length="270" mass="28119">MTPSPSISPSDDPWALLRSTTQARIGLGHSGHAMPTAHVLAFRADHAAARDAVHAELDLDALAASLRAGSGPGRHSNEPIVEVASRATSRGEYLRRPDLGRRLRADDVDRLRTIRAGAPSERDPDLSIVLCDGLSSTAVATHAAPFLRAVERALGPGVELGPLVVATQARVALGDEVGGALGSRAVLVLIGERPGLSVPDSLGAYLTFNPEVGRLDSERNCVSNIRPPHGLSYDAAARTIAALFGAARALGRTGVDLKDPTELDPGKALA</sequence>
<dbReference type="Pfam" id="PF05985">
    <property type="entry name" value="EutC"/>
    <property type="match status" value="1"/>
</dbReference>
<keyword evidence="7" id="KW-1185">Reference proteome</keyword>
<dbReference type="InterPro" id="IPR042251">
    <property type="entry name" value="EutC_C"/>
</dbReference>
<dbReference type="GO" id="GO:0009350">
    <property type="term" value="C:ethanolamine ammonia-lyase complex"/>
    <property type="evidence" value="ECO:0007669"/>
    <property type="project" value="UniProtKB-UniRule"/>
</dbReference>
<dbReference type="GO" id="GO:0006520">
    <property type="term" value="P:amino acid metabolic process"/>
    <property type="evidence" value="ECO:0007669"/>
    <property type="project" value="InterPro"/>
</dbReference>
<dbReference type="OrthoDB" id="114248at2"/>
<evidence type="ECO:0000256" key="1">
    <source>
        <dbReference type="ARBA" id="ARBA00022628"/>
    </source>
</evidence>
<dbReference type="NCBIfam" id="NF003971">
    <property type="entry name" value="PRK05465.1"/>
    <property type="match status" value="1"/>
</dbReference>
<feature type="binding site" evidence="5">
    <location>
        <position position="221"/>
    </location>
    <ligand>
        <name>adenosylcob(III)alamin</name>
        <dbReference type="ChEBI" id="CHEBI:18408"/>
    </ligand>
</feature>
<accession>A0A3A5HEU6</accession>
<comment type="caution">
    <text evidence="6">The sequence shown here is derived from an EMBL/GenBank/DDBJ whole genome shotgun (WGS) entry which is preliminary data.</text>
</comment>
<evidence type="ECO:0000256" key="4">
    <source>
        <dbReference type="ARBA" id="ARBA00024446"/>
    </source>
</evidence>
<keyword evidence="2 5" id="KW-0456">Lyase</keyword>
<dbReference type="GO" id="GO:0046336">
    <property type="term" value="P:ethanolamine catabolic process"/>
    <property type="evidence" value="ECO:0007669"/>
    <property type="project" value="UniProtKB-UniRule"/>
</dbReference>